<dbReference type="Pfam" id="PF24719">
    <property type="entry name" value="Imm33-like"/>
    <property type="match status" value="1"/>
</dbReference>
<accession>A0A0F4T9U5</accession>
<evidence type="ECO:0000259" key="1">
    <source>
        <dbReference type="Pfam" id="PF24719"/>
    </source>
</evidence>
<gene>
    <name evidence="2" type="ORF">VC34_20065</name>
</gene>
<dbReference type="Proteomes" id="UP000033500">
    <property type="component" value="Unassembled WGS sequence"/>
</dbReference>
<dbReference type="EMBL" id="LACD01000023">
    <property type="protein sequence ID" value="KJZ41198.1"/>
    <property type="molecule type" value="Genomic_DNA"/>
</dbReference>
<organism evidence="2 3">
    <name type="scientific">Pseudomonas fluorescens</name>
    <dbReference type="NCBI Taxonomy" id="294"/>
    <lineage>
        <taxon>Bacteria</taxon>
        <taxon>Pseudomonadati</taxon>
        <taxon>Pseudomonadota</taxon>
        <taxon>Gammaproteobacteria</taxon>
        <taxon>Pseudomonadales</taxon>
        <taxon>Pseudomonadaceae</taxon>
        <taxon>Pseudomonas</taxon>
    </lineage>
</organism>
<protein>
    <recommendedName>
        <fullName evidence="1">Imm33-like domain-containing protein</fullName>
    </recommendedName>
</protein>
<evidence type="ECO:0000313" key="2">
    <source>
        <dbReference type="EMBL" id="KJZ41198.1"/>
    </source>
</evidence>
<evidence type="ECO:0000313" key="3">
    <source>
        <dbReference type="Proteomes" id="UP000033500"/>
    </source>
</evidence>
<proteinExistence type="predicted"/>
<comment type="caution">
    <text evidence="2">The sequence shown here is derived from an EMBL/GenBank/DDBJ whole genome shotgun (WGS) entry which is preliminary data.</text>
</comment>
<feature type="domain" description="Imm33-like" evidence="1">
    <location>
        <begin position="9"/>
        <end position="111"/>
    </location>
</feature>
<dbReference type="AlphaFoldDB" id="A0A0F4T9U5"/>
<sequence>MMETSMKEKQQAICAKFNAPYFECDLKLKVGISLSVKDGIRPLNGLRVQLEADTCGWYIWAGESFSEAADFFQPLHALHLVEWAPLVIPYLGLPPGWRFLITEQYEDVWEDSQLLEK</sequence>
<dbReference type="InterPro" id="IPR056509">
    <property type="entry name" value="Imm33-like"/>
</dbReference>
<dbReference type="PATRIC" id="fig|294.131.peg.2906"/>
<reference evidence="2 3" key="1">
    <citation type="submission" date="2015-03" db="EMBL/GenBank/DDBJ databases">
        <title>Comparative genomics of Pseudomonas insights into diversity of traits involved in vanlence and defense.</title>
        <authorList>
            <person name="Qin Y."/>
        </authorList>
    </citation>
    <scope>NUCLEOTIDE SEQUENCE [LARGE SCALE GENOMIC DNA]</scope>
    <source>
        <strain evidence="2 3">C3</strain>
    </source>
</reference>
<name>A0A0F4T9U5_PSEFL</name>